<dbReference type="GO" id="GO:0005783">
    <property type="term" value="C:endoplasmic reticulum"/>
    <property type="evidence" value="ECO:0007669"/>
    <property type="project" value="TreeGrafter"/>
</dbReference>
<evidence type="ECO:0000256" key="6">
    <source>
        <dbReference type="ARBA" id="ARBA00022679"/>
    </source>
</evidence>
<dbReference type="InterPro" id="IPR000537">
    <property type="entry name" value="UbiA_prenyltransferase"/>
</dbReference>
<keyword evidence="8 10" id="KW-1133">Transmembrane helix</keyword>
<comment type="similarity">
    <text evidence="3">Belongs to the UbiA prenyltransferase family.</text>
</comment>
<comment type="pathway">
    <text evidence="2">Quinol/quinone metabolism; menaquinone biosynthesis.</text>
</comment>
<feature type="transmembrane region" description="Helical" evidence="10">
    <location>
        <begin position="208"/>
        <end position="232"/>
    </location>
</feature>
<evidence type="ECO:0000256" key="8">
    <source>
        <dbReference type="ARBA" id="ARBA00022989"/>
    </source>
</evidence>
<dbReference type="PANTHER" id="PTHR13929">
    <property type="entry name" value="1,4-DIHYDROXY-2-NAPHTHOATE OCTAPRENYLTRANSFERASE"/>
    <property type="match status" value="1"/>
</dbReference>
<feature type="transmembrane region" description="Helical" evidence="10">
    <location>
        <begin position="44"/>
        <end position="70"/>
    </location>
</feature>
<proteinExistence type="inferred from homology"/>
<feature type="transmembrane region" description="Helical" evidence="10">
    <location>
        <begin position="238"/>
        <end position="259"/>
    </location>
</feature>
<dbReference type="AlphaFoldDB" id="V3ZVZ4"/>
<gene>
    <name evidence="11" type="ORF">LOTGIDRAFT_116496</name>
</gene>
<accession>V3ZVZ4</accession>
<evidence type="ECO:0000256" key="10">
    <source>
        <dbReference type="SAM" id="Phobius"/>
    </source>
</evidence>
<evidence type="ECO:0000313" key="11">
    <source>
        <dbReference type="EMBL" id="ESO95688.1"/>
    </source>
</evidence>
<evidence type="ECO:0000256" key="1">
    <source>
        <dbReference type="ARBA" id="ARBA00004141"/>
    </source>
</evidence>
<evidence type="ECO:0000256" key="3">
    <source>
        <dbReference type="ARBA" id="ARBA00005985"/>
    </source>
</evidence>
<dbReference type="UniPathway" id="UPA00079"/>
<dbReference type="Pfam" id="PF01040">
    <property type="entry name" value="UbiA"/>
    <property type="match status" value="1"/>
</dbReference>
<dbReference type="InterPro" id="IPR044878">
    <property type="entry name" value="UbiA_sf"/>
</dbReference>
<feature type="transmembrane region" description="Helical" evidence="10">
    <location>
        <begin position="124"/>
        <end position="140"/>
    </location>
</feature>
<dbReference type="InterPro" id="IPR026046">
    <property type="entry name" value="UBIAD1"/>
</dbReference>
<keyword evidence="5" id="KW-0637">Prenyltransferase</keyword>
<dbReference type="Proteomes" id="UP000030746">
    <property type="component" value="Unassembled WGS sequence"/>
</dbReference>
<dbReference type="OMA" id="QWIEGAR"/>
<dbReference type="PROSITE" id="PS51257">
    <property type="entry name" value="PROKAR_LIPOPROTEIN"/>
    <property type="match status" value="1"/>
</dbReference>
<feature type="transmembrane region" description="Helical" evidence="10">
    <location>
        <begin position="21"/>
        <end position="38"/>
    </location>
</feature>
<protein>
    <recommendedName>
        <fullName evidence="13">UbiA prenyltransferase domain-containing protein 1</fullName>
    </recommendedName>
</protein>
<organism evidence="11 12">
    <name type="scientific">Lottia gigantea</name>
    <name type="common">Giant owl limpet</name>
    <dbReference type="NCBI Taxonomy" id="225164"/>
    <lineage>
        <taxon>Eukaryota</taxon>
        <taxon>Metazoa</taxon>
        <taxon>Spiralia</taxon>
        <taxon>Lophotrochozoa</taxon>
        <taxon>Mollusca</taxon>
        <taxon>Gastropoda</taxon>
        <taxon>Patellogastropoda</taxon>
        <taxon>Lottioidea</taxon>
        <taxon>Lottiidae</taxon>
        <taxon>Lottia</taxon>
    </lineage>
</organism>
<keyword evidence="6" id="KW-0808">Transferase</keyword>
<comment type="subcellular location">
    <subcellularLocation>
        <location evidence="1">Membrane</location>
        <topology evidence="1">Multi-pass membrane protein</topology>
    </subcellularLocation>
</comment>
<keyword evidence="12" id="KW-1185">Reference proteome</keyword>
<dbReference type="HOGENOM" id="CLU_043611_0_0_1"/>
<dbReference type="GO" id="GO:0042371">
    <property type="term" value="P:vitamin K biosynthetic process"/>
    <property type="evidence" value="ECO:0007669"/>
    <property type="project" value="TreeGrafter"/>
</dbReference>
<keyword evidence="4" id="KW-0474">Menaquinone biosynthesis</keyword>
<dbReference type="RefSeq" id="XP_009053541.1">
    <property type="nucleotide sequence ID" value="XM_009055293.1"/>
</dbReference>
<dbReference type="PANTHER" id="PTHR13929:SF0">
    <property type="entry name" value="UBIA PRENYLTRANSFERASE DOMAIN-CONTAINING PROTEIN 1"/>
    <property type="match status" value="1"/>
</dbReference>
<dbReference type="STRING" id="225164.V3ZVZ4"/>
<evidence type="ECO:0000313" key="12">
    <source>
        <dbReference type="Proteomes" id="UP000030746"/>
    </source>
</evidence>
<dbReference type="CDD" id="cd13962">
    <property type="entry name" value="PT_UbiA_UBIAD1"/>
    <property type="match status" value="1"/>
</dbReference>
<dbReference type="GeneID" id="20231356"/>
<dbReference type="GO" id="GO:0004659">
    <property type="term" value="F:prenyltransferase activity"/>
    <property type="evidence" value="ECO:0007669"/>
    <property type="project" value="UniProtKB-KW"/>
</dbReference>
<dbReference type="PIRSF" id="PIRSF005355">
    <property type="entry name" value="UBIAD1"/>
    <property type="match status" value="1"/>
</dbReference>
<dbReference type="Gene3D" id="1.10.357.140">
    <property type="entry name" value="UbiA prenyltransferase"/>
    <property type="match status" value="1"/>
</dbReference>
<dbReference type="Gene3D" id="1.20.120.1780">
    <property type="entry name" value="UbiA prenyltransferase"/>
    <property type="match status" value="1"/>
</dbReference>
<dbReference type="KEGG" id="lgi:LOTGIDRAFT_116496"/>
<evidence type="ECO:0000256" key="7">
    <source>
        <dbReference type="ARBA" id="ARBA00022692"/>
    </source>
</evidence>
<feature type="transmembrane region" description="Helical" evidence="10">
    <location>
        <begin position="147"/>
        <end position="169"/>
    </location>
</feature>
<dbReference type="GO" id="GO:0000139">
    <property type="term" value="C:Golgi membrane"/>
    <property type="evidence" value="ECO:0007669"/>
    <property type="project" value="TreeGrafter"/>
</dbReference>
<evidence type="ECO:0000256" key="5">
    <source>
        <dbReference type="ARBA" id="ARBA00022602"/>
    </source>
</evidence>
<sequence length="304" mass="33823">MTIRQKLNLQAKQYFVALRPWSFSASVIPVALGCVLAYKTTGEFSVTVFILTLITALSVHAAGNLVNTYFDYFHGIDSKKSDDRTLVDNILSPNDVAWLGGVFYVVGCFGFLCLTFTSPSKMEHLALIYFGGLSGSFLYTGGLGLKYIALGDLLIFLTFGPVTILFSFLSQTGQFSLMCICYAIPLALNTEAILHSNNTRDMECDKKAGIVTLAILLGHTGSYILFSLLLFIPYLMFVLLAIHYTKWMFLPACSVFLAFKYEKMFRRGELFYLPKHIAKLNLVMGVLYIAACLFASKDDLPKLL</sequence>
<reference evidence="11 12" key="1">
    <citation type="journal article" date="2013" name="Nature">
        <title>Insights into bilaterian evolution from three spiralian genomes.</title>
        <authorList>
            <person name="Simakov O."/>
            <person name="Marletaz F."/>
            <person name="Cho S.J."/>
            <person name="Edsinger-Gonzales E."/>
            <person name="Havlak P."/>
            <person name="Hellsten U."/>
            <person name="Kuo D.H."/>
            <person name="Larsson T."/>
            <person name="Lv J."/>
            <person name="Arendt D."/>
            <person name="Savage R."/>
            <person name="Osoegawa K."/>
            <person name="de Jong P."/>
            <person name="Grimwood J."/>
            <person name="Chapman J.A."/>
            <person name="Shapiro H."/>
            <person name="Aerts A."/>
            <person name="Otillar R.P."/>
            <person name="Terry A.Y."/>
            <person name="Boore J.L."/>
            <person name="Grigoriev I.V."/>
            <person name="Lindberg D.R."/>
            <person name="Seaver E.C."/>
            <person name="Weisblat D.A."/>
            <person name="Putnam N.H."/>
            <person name="Rokhsar D.S."/>
        </authorList>
    </citation>
    <scope>NUCLEOTIDE SEQUENCE [LARGE SCALE GENOMIC DNA]</scope>
</reference>
<feature type="transmembrane region" description="Helical" evidence="10">
    <location>
        <begin position="280"/>
        <end position="296"/>
    </location>
</feature>
<evidence type="ECO:0000256" key="4">
    <source>
        <dbReference type="ARBA" id="ARBA00022428"/>
    </source>
</evidence>
<keyword evidence="9 10" id="KW-0472">Membrane</keyword>
<evidence type="ECO:0008006" key="13">
    <source>
        <dbReference type="Google" id="ProtNLM"/>
    </source>
</evidence>
<feature type="transmembrane region" description="Helical" evidence="10">
    <location>
        <begin position="96"/>
        <end position="118"/>
    </location>
</feature>
<dbReference type="EMBL" id="KB201611">
    <property type="protein sequence ID" value="ESO95688.1"/>
    <property type="molecule type" value="Genomic_DNA"/>
</dbReference>
<name>V3ZVZ4_LOTGI</name>
<evidence type="ECO:0000256" key="9">
    <source>
        <dbReference type="ARBA" id="ARBA00023136"/>
    </source>
</evidence>
<dbReference type="GO" id="GO:0009234">
    <property type="term" value="P:menaquinone biosynthetic process"/>
    <property type="evidence" value="ECO:0007669"/>
    <property type="project" value="UniProtKB-UniPathway"/>
</dbReference>
<dbReference type="OrthoDB" id="203513at2759"/>
<keyword evidence="7 10" id="KW-0812">Transmembrane</keyword>
<dbReference type="CTD" id="20231356"/>
<evidence type="ECO:0000256" key="2">
    <source>
        <dbReference type="ARBA" id="ARBA00004863"/>
    </source>
</evidence>